<protein>
    <submittedName>
        <fullName evidence="9">Transport system permease protein</fullName>
    </submittedName>
</protein>
<dbReference type="Gene3D" id="1.10.3470.10">
    <property type="entry name" value="ABC transporter involved in vitamin B12 uptake, BtuC"/>
    <property type="match status" value="1"/>
</dbReference>
<feature type="transmembrane region" description="Helical" evidence="8">
    <location>
        <begin position="326"/>
        <end position="345"/>
    </location>
</feature>
<evidence type="ECO:0000256" key="8">
    <source>
        <dbReference type="SAM" id="Phobius"/>
    </source>
</evidence>
<accession>A0A0H3B508</accession>
<reference evidence="9" key="1">
    <citation type="submission" date="2008-02" db="EMBL/GenBank/DDBJ databases">
        <title>Complete sequence of Yersinia pseudotuberculosis YPIII.</title>
        <authorList>
            <consortium name="US DOE Joint Genome Institute"/>
            <person name="Challacombe J.F."/>
            <person name="Bruce D."/>
            <person name="Detter J.C."/>
            <person name="Green L."/>
            <person name="Land M."/>
            <person name="Munk C."/>
            <person name="Lindler L.E."/>
            <person name="Nikolich M.P."/>
            <person name="Brettin T."/>
        </authorList>
    </citation>
    <scope>NUCLEOTIDE SEQUENCE</scope>
    <source>
        <strain evidence="9">YPIII</strain>
    </source>
</reference>
<evidence type="ECO:0000256" key="1">
    <source>
        <dbReference type="ARBA" id="ARBA00004651"/>
    </source>
</evidence>
<dbReference type="KEGG" id="ypy:YPK_2719"/>
<dbReference type="PATRIC" id="fig|502800.11.peg.3422"/>
<dbReference type="InterPro" id="IPR037294">
    <property type="entry name" value="ABC_BtuC-like"/>
</dbReference>
<evidence type="ECO:0000313" key="9">
    <source>
        <dbReference type="EMBL" id="ACA68996.1"/>
    </source>
</evidence>
<feature type="transmembrane region" description="Helical" evidence="8">
    <location>
        <begin position="168"/>
        <end position="189"/>
    </location>
</feature>
<dbReference type="SUPFAM" id="SSF81345">
    <property type="entry name" value="ABC transporter involved in vitamin B12 uptake, BtuC"/>
    <property type="match status" value="1"/>
</dbReference>
<feature type="transmembrane region" description="Helical" evidence="8">
    <location>
        <begin position="137"/>
        <end position="156"/>
    </location>
</feature>
<dbReference type="CDD" id="cd06550">
    <property type="entry name" value="TM_ABC_iron-siderophores_like"/>
    <property type="match status" value="1"/>
</dbReference>
<sequence length="352" mass="37249">MATFLEPITQGRQFFQQLHLRRGLFTLALIGSLLAAMVIDLATGAANLSPLDVLRLFLVDSSQHDELHQIIFWSIRLPMTLTAVVVGASLGLAGLLMQTVLANPLASPYTLGISAAAGFGAALSIITGFSVGGVLSLGTPLLASLMALLACLPIYFLGQRQGMTPQILVLSGIVVLFFFQSLQSLMLFLASPEAMQQIVFWLFGSLLKANMQGVLMTGSVLACSLVICLQQAWRLTALSAGEEQALGLGINVSALRKLAFLLATLLTAASVSFVGTIGFIGLVAPHFARMLVGEDQRYLIGISALCGSLLLVLASIISKLILPNGVVPIGIIIALIGVPVLFYFVTKQVKRA</sequence>
<evidence type="ECO:0000256" key="5">
    <source>
        <dbReference type="ARBA" id="ARBA00022692"/>
    </source>
</evidence>
<evidence type="ECO:0000256" key="3">
    <source>
        <dbReference type="ARBA" id="ARBA00022448"/>
    </source>
</evidence>
<feature type="transmembrane region" description="Helical" evidence="8">
    <location>
        <begin position="296"/>
        <end position="314"/>
    </location>
</feature>
<feature type="transmembrane region" description="Helical" evidence="8">
    <location>
        <begin position="258"/>
        <end position="284"/>
    </location>
</feature>
<evidence type="ECO:0000256" key="7">
    <source>
        <dbReference type="ARBA" id="ARBA00023136"/>
    </source>
</evidence>
<keyword evidence="3" id="KW-0813">Transport</keyword>
<dbReference type="FunFam" id="1.10.3470.10:FF:000001">
    <property type="entry name" value="Vitamin B12 ABC transporter permease BtuC"/>
    <property type="match status" value="1"/>
</dbReference>
<keyword evidence="4" id="KW-1003">Cell membrane</keyword>
<evidence type="ECO:0000256" key="6">
    <source>
        <dbReference type="ARBA" id="ARBA00022989"/>
    </source>
</evidence>
<evidence type="ECO:0000256" key="4">
    <source>
        <dbReference type="ARBA" id="ARBA00022475"/>
    </source>
</evidence>
<organism evidence="9">
    <name type="scientific">Yersinia pseudotuberculosis serotype O:3 (strain YPIII)</name>
    <dbReference type="NCBI Taxonomy" id="502800"/>
    <lineage>
        <taxon>Bacteria</taxon>
        <taxon>Pseudomonadati</taxon>
        <taxon>Pseudomonadota</taxon>
        <taxon>Gammaproteobacteria</taxon>
        <taxon>Enterobacterales</taxon>
        <taxon>Yersiniaceae</taxon>
        <taxon>Yersinia</taxon>
    </lineage>
</organism>
<evidence type="ECO:0000256" key="2">
    <source>
        <dbReference type="ARBA" id="ARBA00007935"/>
    </source>
</evidence>
<feature type="transmembrane region" description="Helical" evidence="8">
    <location>
        <begin position="24"/>
        <end position="50"/>
    </location>
</feature>
<keyword evidence="5 8" id="KW-0812">Transmembrane</keyword>
<gene>
    <name evidence="9" type="ordered locus">YPK_2719</name>
</gene>
<dbReference type="InterPro" id="IPR000522">
    <property type="entry name" value="ABC_transptr_permease_BtuC"/>
</dbReference>
<feature type="transmembrane region" description="Helical" evidence="8">
    <location>
        <begin position="109"/>
        <end position="131"/>
    </location>
</feature>
<dbReference type="GO" id="GO:0005886">
    <property type="term" value="C:plasma membrane"/>
    <property type="evidence" value="ECO:0007669"/>
    <property type="project" value="UniProtKB-SubCell"/>
</dbReference>
<dbReference type="AlphaFoldDB" id="A0A0H3B508"/>
<dbReference type="PANTHER" id="PTHR30472">
    <property type="entry name" value="FERRIC ENTEROBACTIN TRANSPORT SYSTEM PERMEASE PROTEIN"/>
    <property type="match status" value="1"/>
</dbReference>
<dbReference type="PANTHER" id="PTHR30472:SF25">
    <property type="entry name" value="ABC TRANSPORTER PERMEASE PROTEIN MJ0876-RELATED"/>
    <property type="match status" value="1"/>
</dbReference>
<proteinExistence type="inferred from homology"/>
<keyword evidence="6 8" id="KW-1133">Transmembrane helix</keyword>
<name>A0A0H3B508_YERPY</name>
<dbReference type="EMBL" id="CP000950">
    <property type="protein sequence ID" value="ACA68996.1"/>
    <property type="molecule type" value="Genomic_DNA"/>
</dbReference>
<dbReference type="GO" id="GO:0033214">
    <property type="term" value="P:siderophore-iron import into cell"/>
    <property type="evidence" value="ECO:0007669"/>
    <property type="project" value="TreeGrafter"/>
</dbReference>
<dbReference type="Pfam" id="PF01032">
    <property type="entry name" value="FecCD"/>
    <property type="match status" value="1"/>
</dbReference>
<dbReference type="GO" id="GO:0022857">
    <property type="term" value="F:transmembrane transporter activity"/>
    <property type="evidence" value="ECO:0007669"/>
    <property type="project" value="InterPro"/>
</dbReference>
<comment type="similarity">
    <text evidence="2">Belongs to the binding-protein-dependent transport system permease family. FecCD subfamily.</text>
</comment>
<keyword evidence="7 8" id="KW-0472">Membrane</keyword>
<comment type="subcellular location">
    <subcellularLocation>
        <location evidence="1">Cell membrane</location>
        <topology evidence="1">Multi-pass membrane protein</topology>
    </subcellularLocation>
</comment>
<feature type="transmembrane region" description="Helical" evidence="8">
    <location>
        <begin position="209"/>
        <end position="229"/>
    </location>
</feature>
<feature type="transmembrane region" description="Helical" evidence="8">
    <location>
        <begin position="70"/>
        <end position="97"/>
    </location>
</feature>